<proteinExistence type="predicted"/>
<dbReference type="AlphaFoldDB" id="A0A0V0H753"/>
<feature type="transmembrane region" description="Helical" evidence="1">
    <location>
        <begin position="43"/>
        <end position="70"/>
    </location>
</feature>
<dbReference type="EMBL" id="GEDG01024114">
    <property type="protein sequence ID" value="JAP16222.1"/>
    <property type="molecule type" value="Transcribed_RNA"/>
</dbReference>
<protein>
    <submittedName>
        <fullName evidence="2">Putative ovule protein</fullName>
    </submittedName>
</protein>
<keyword evidence="1" id="KW-0812">Transmembrane</keyword>
<reference evidence="2" key="1">
    <citation type="submission" date="2015-12" db="EMBL/GenBank/DDBJ databases">
        <title>Gene expression during late stages of embryo sac development: a critical building block for successful pollen-pistil interactions.</title>
        <authorList>
            <person name="Liu Y."/>
            <person name="Joly V."/>
            <person name="Sabar M."/>
            <person name="Matton D.P."/>
        </authorList>
    </citation>
    <scope>NUCLEOTIDE SEQUENCE</scope>
</reference>
<organism evidence="2">
    <name type="scientific">Solanum chacoense</name>
    <name type="common">Chaco potato</name>
    <dbReference type="NCBI Taxonomy" id="4108"/>
    <lineage>
        <taxon>Eukaryota</taxon>
        <taxon>Viridiplantae</taxon>
        <taxon>Streptophyta</taxon>
        <taxon>Embryophyta</taxon>
        <taxon>Tracheophyta</taxon>
        <taxon>Spermatophyta</taxon>
        <taxon>Magnoliopsida</taxon>
        <taxon>eudicotyledons</taxon>
        <taxon>Gunneridae</taxon>
        <taxon>Pentapetalae</taxon>
        <taxon>asterids</taxon>
        <taxon>lamiids</taxon>
        <taxon>Solanales</taxon>
        <taxon>Solanaceae</taxon>
        <taxon>Solanoideae</taxon>
        <taxon>Solaneae</taxon>
        <taxon>Solanum</taxon>
    </lineage>
</organism>
<evidence type="ECO:0000256" key="1">
    <source>
        <dbReference type="SAM" id="Phobius"/>
    </source>
</evidence>
<keyword evidence="1" id="KW-0472">Membrane</keyword>
<keyword evidence="1" id="KW-1133">Transmembrane helix</keyword>
<name>A0A0V0H753_SOLCH</name>
<feature type="non-terminal residue" evidence="2">
    <location>
        <position position="1"/>
    </location>
</feature>
<evidence type="ECO:0000313" key="2">
    <source>
        <dbReference type="EMBL" id="JAP16222.1"/>
    </source>
</evidence>
<sequence>VILLAYGVSLPQNTNKILPYTQKKEDHIVPLIYTLSCDKYLNFLSNVSLCLVTLFCGLLICGSVLISSVLTRAGGSRSIQC</sequence>
<accession>A0A0V0H753</accession>